<feature type="transmembrane region" description="Helical" evidence="8">
    <location>
        <begin position="111"/>
        <end position="129"/>
    </location>
</feature>
<dbReference type="eggNOG" id="COG0472">
    <property type="taxonomic scope" value="Bacteria"/>
</dbReference>
<feature type="transmembrane region" description="Helical" evidence="8">
    <location>
        <begin position="64"/>
        <end position="82"/>
    </location>
</feature>
<accession>F8X240</accession>
<evidence type="ECO:0000256" key="2">
    <source>
        <dbReference type="ARBA" id="ARBA00022475"/>
    </source>
</evidence>
<evidence type="ECO:0000256" key="5">
    <source>
        <dbReference type="ARBA" id="ARBA00022989"/>
    </source>
</evidence>
<evidence type="ECO:0000256" key="1">
    <source>
        <dbReference type="ARBA" id="ARBA00004651"/>
    </source>
</evidence>
<keyword evidence="3" id="KW-0808">Transferase</keyword>
<dbReference type="AlphaFoldDB" id="F8X240"/>
<evidence type="ECO:0000256" key="4">
    <source>
        <dbReference type="ARBA" id="ARBA00022692"/>
    </source>
</evidence>
<evidence type="ECO:0000256" key="6">
    <source>
        <dbReference type="ARBA" id="ARBA00023136"/>
    </source>
</evidence>
<name>F8X240_9BACT</name>
<dbReference type="GO" id="GO:0044038">
    <property type="term" value="P:cell wall macromolecule biosynthetic process"/>
    <property type="evidence" value="ECO:0007669"/>
    <property type="project" value="TreeGrafter"/>
</dbReference>
<proteinExistence type="predicted"/>
<feature type="transmembrane region" description="Helical" evidence="8">
    <location>
        <begin position="265"/>
        <end position="285"/>
    </location>
</feature>
<protein>
    <submittedName>
        <fullName evidence="9">Uncharacterized protein</fullName>
    </submittedName>
</protein>
<dbReference type="RefSeq" id="WP_006843490.1">
    <property type="nucleotide sequence ID" value="NZ_AQWJ01000005.1"/>
</dbReference>
<dbReference type="InterPro" id="IPR000715">
    <property type="entry name" value="Glycosyl_transferase_4"/>
</dbReference>
<evidence type="ECO:0000256" key="7">
    <source>
        <dbReference type="PIRSR" id="PIRSR600715-1"/>
    </source>
</evidence>
<feature type="transmembrane region" description="Helical" evidence="8">
    <location>
        <begin position="166"/>
        <end position="182"/>
    </location>
</feature>
<feature type="transmembrane region" description="Helical" evidence="8">
    <location>
        <begin position="216"/>
        <end position="239"/>
    </location>
</feature>
<dbReference type="GO" id="GO:0071555">
    <property type="term" value="P:cell wall organization"/>
    <property type="evidence" value="ECO:0007669"/>
    <property type="project" value="TreeGrafter"/>
</dbReference>
<dbReference type="GO" id="GO:0016780">
    <property type="term" value="F:phosphotransferase activity, for other substituted phosphate groups"/>
    <property type="evidence" value="ECO:0007669"/>
    <property type="project" value="InterPro"/>
</dbReference>
<dbReference type="GO" id="GO:0046872">
    <property type="term" value="F:metal ion binding"/>
    <property type="evidence" value="ECO:0007669"/>
    <property type="project" value="UniProtKB-KW"/>
</dbReference>
<dbReference type="CDD" id="cd06854">
    <property type="entry name" value="GT_WbpL_WbcO_like"/>
    <property type="match status" value="1"/>
</dbReference>
<evidence type="ECO:0000313" key="10">
    <source>
        <dbReference type="Proteomes" id="UP000006420"/>
    </source>
</evidence>
<dbReference type="PANTHER" id="PTHR22926">
    <property type="entry name" value="PHOSPHO-N-ACETYLMURAMOYL-PENTAPEPTIDE-TRANSFERASE"/>
    <property type="match status" value="1"/>
</dbReference>
<keyword evidence="4 8" id="KW-0812">Transmembrane</keyword>
<keyword evidence="5 8" id="KW-1133">Transmembrane helix</keyword>
<reference evidence="9 10" key="1">
    <citation type="submission" date="2011-04" db="EMBL/GenBank/DDBJ databases">
        <title>The Genome Sequence of Dysgonomonas mossii DSM 22836.</title>
        <authorList>
            <consortium name="The Broad Institute Genome Sequencing Platform"/>
            <person name="Earl A."/>
            <person name="Ward D."/>
            <person name="Feldgarden M."/>
            <person name="Gevers D."/>
            <person name="Pudlo N."/>
            <person name="Martens E."/>
            <person name="Allen-Vercoe E."/>
            <person name="Young S.K."/>
            <person name="Zeng Q."/>
            <person name="Gargeya S."/>
            <person name="Fitzgerald M."/>
            <person name="Haas B."/>
            <person name="Abouelleil A."/>
            <person name="Alvarado L."/>
            <person name="Arachchi H.M."/>
            <person name="Berlin A."/>
            <person name="Brown A."/>
            <person name="Chapman S.B."/>
            <person name="Chen Z."/>
            <person name="Dunbar C."/>
            <person name="Freedman E."/>
            <person name="Gearin G."/>
            <person name="Gellesch M."/>
            <person name="Goldberg J."/>
            <person name="Griggs A."/>
            <person name="Gujja S."/>
            <person name="Heiman D."/>
            <person name="Howarth C."/>
            <person name="Larson L."/>
            <person name="Lui A."/>
            <person name="MacDonald P.J.P."/>
            <person name="Mehta T."/>
            <person name="Montmayeur A."/>
            <person name="Murphy C."/>
            <person name="Neiman D."/>
            <person name="Pearson M."/>
            <person name="Priest M."/>
            <person name="Roberts A."/>
            <person name="Saif S."/>
            <person name="Shea T."/>
            <person name="Shenoy N."/>
            <person name="Sisk P."/>
            <person name="Stolte C."/>
            <person name="Sykes S."/>
            <person name="Yandava C."/>
            <person name="Wortman J."/>
            <person name="Nusbaum C."/>
            <person name="Birren B."/>
        </authorList>
    </citation>
    <scope>NUCLEOTIDE SEQUENCE [LARGE SCALE GENOMIC DNA]</scope>
    <source>
        <strain evidence="9 10">DSM 22836</strain>
    </source>
</reference>
<dbReference type="Proteomes" id="UP000006420">
    <property type="component" value="Unassembled WGS sequence"/>
</dbReference>
<dbReference type="HOGENOM" id="CLU_023982_3_0_10"/>
<feature type="transmembrane region" description="Helical" evidence="8">
    <location>
        <begin position="189"/>
        <end position="210"/>
    </location>
</feature>
<comment type="cofactor">
    <cofactor evidence="7">
        <name>Mg(2+)</name>
        <dbReference type="ChEBI" id="CHEBI:18420"/>
    </cofactor>
</comment>
<dbReference type="GeneID" id="78082750"/>
<keyword evidence="6 8" id="KW-0472">Membrane</keyword>
<evidence type="ECO:0000313" key="9">
    <source>
        <dbReference type="EMBL" id="EGK05856.1"/>
    </source>
</evidence>
<dbReference type="OrthoDB" id="9783652at2"/>
<evidence type="ECO:0000256" key="8">
    <source>
        <dbReference type="SAM" id="Phobius"/>
    </source>
</evidence>
<keyword evidence="7" id="KW-0479">Metal-binding</keyword>
<feature type="transmembrane region" description="Helical" evidence="8">
    <location>
        <begin position="291"/>
        <end position="313"/>
    </location>
</feature>
<feature type="binding site" evidence="7">
    <location>
        <position position="192"/>
    </location>
    <ligand>
        <name>Mg(2+)</name>
        <dbReference type="ChEBI" id="CHEBI:18420"/>
    </ligand>
</feature>
<keyword evidence="7" id="KW-0460">Magnesium</keyword>
<comment type="subcellular location">
    <subcellularLocation>
        <location evidence="1">Cell membrane</location>
        <topology evidence="1">Multi-pass membrane protein</topology>
    </subcellularLocation>
</comment>
<sequence length="319" mass="36971">MIYLACYILSTIFILIYFKVADKYNIVDRPNERSSHKELTMRGGGIIVWFVALFYFLLNIDSSLNFFIGITLIGFVSFIDDIRTLPSRVRAFVQLFSVGVIFYDLNIFSIYPWWIILIAFIISIGIINAYNFMDGINGITGLYSCVVFASFLYTNNCVITFVNNDLLIFPIIACSIFLFFNYRKKAKCFAGDIGSITLAFWIVYILIILICRTSSIVWVMFLSVYGVDSICTILHRLYLKQNIFKPHRIHYYQILSNEQKLDHRLVSMAYAIVQTFTSLVIIYTYVYANQYINIVSIIIIITLISIYSTKFILIKCHHS</sequence>
<organism evidence="9 10">
    <name type="scientific">Dysgonomonas mossii DSM 22836</name>
    <dbReference type="NCBI Taxonomy" id="742767"/>
    <lineage>
        <taxon>Bacteria</taxon>
        <taxon>Pseudomonadati</taxon>
        <taxon>Bacteroidota</taxon>
        <taxon>Bacteroidia</taxon>
        <taxon>Bacteroidales</taxon>
        <taxon>Dysgonomonadaceae</taxon>
        <taxon>Dysgonomonas</taxon>
    </lineage>
</organism>
<feature type="transmembrane region" description="Helical" evidence="8">
    <location>
        <begin position="6"/>
        <end position="27"/>
    </location>
</feature>
<dbReference type="Pfam" id="PF00953">
    <property type="entry name" value="Glycos_transf_4"/>
    <property type="match status" value="1"/>
</dbReference>
<feature type="transmembrane region" description="Helical" evidence="8">
    <location>
        <begin position="39"/>
        <end position="58"/>
    </location>
</feature>
<feature type="transmembrane region" description="Helical" evidence="8">
    <location>
        <begin position="136"/>
        <end position="154"/>
    </location>
</feature>
<feature type="binding site" evidence="7">
    <location>
        <position position="131"/>
    </location>
    <ligand>
        <name>Mg(2+)</name>
        <dbReference type="ChEBI" id="CHEBI:18420"/>
    </ligand>
</feature>
<keyword evidence="10" id="KW-1185">Reference proteome</keyword>
<dbReference type="STRING" id="742767.HMPREF9456_02120"/>
<dbReference type="PANTHER" id="PTHR22926:SF3">
    <property type="entry name" value="UNDECAPRENYL-PHOSPHATE ALPHA-N-ACETYLGLUCOSAMINYL 1-PHOSPHATE TRANSFERASE"/>
    <property type="match status" value="1"/>
</dbReference>
<gene>
    <name evidence="9" type="ORF">HMPREF9456_02120</name>
</gene>
<comment type="caution">
    <text evidence="9">The sequence shown here is derived from an EMBL/GenBank/DDBJ whole genome shotgun (WGS) entry which is preliminary data.</text>
</comment>
<evidence type="ECO:0000256" key="3">
    <source>
        <dbReference type="ARBA" id="ARBA00022679"/>
    </source>
</evidence>
<dbReference type="GO" id="GO:0005886">
    <property type="term" value="C:plasma membrane"/>
    <property type="evidence" value="ECO:0007669"/>
    <property type="project" value="UniProtKB-SubCell"/>
</dbReference>
<keyword evidence="2" id="KW-1003">Cell membrane</keyword>
<dbReference type="GO" id="GO:0009103">
    <property type="term" value="P:lipopolysaccharide biosynthetic process"/>
    <property type="evidence" value="ECO:0007669"/>
    <property type="project" value="TreeGrafter"/>
</dbReference>
<dbReference type="EMBL" id="ADLW01000010">
    <property type="protein sequence ID" value="EGK05856.1"/>
    <property type="molecule type" value="Genomic_DNA"/>
</dbReference>